<sequence>METPTKTRAHLWSRIDGVTKWNGRLYCPCGLEMRKNRSQDERREFLYYGCRKPFAEQCKRKVEPTEVEQVLALVPGRERVEPSTPRGQSTIPQYFPRTPRGESNTVTGDGGSRSRHVVGLPTPVETPSRSAVALGRRSAEYHSKTRGTNGSASGGKRACSPGVVGGDVEESPSRRRQKRIMDSRARGGNGSGFARSLRELRDRAGGRSEARGDGTSVSLGKPLEGNSSRVEEQGARRRRRGGWDGTADAPGSVNGNSPDRAMT</sequence>
<evidence type="ECO:0000256" key="1">
    <source>
        <dbReference type="SAM" id="MobiDB-lite"/>
    </source>
</evidence>
<protein>
    <submittedName>
        <fullName evidence="2">Uncharacterized protein</fullName>
    </submittedName>
</protein>
<comment type="caution">
    <text evidence="2">The sequence shown here is derived from an EMBL/GenBank/DDBJ whole genome shotgun (WGS) entry which is preliminary data.</text>
</comment>
<feature type="compositionally biased region" description="Basic and acidic residues" evidence="1">
    <location>
        <begin position="196"/>
        <end position="212"/>
    </location>
</feature>
<accession>A0A2U3E6I7</accession>
<evidence type="ECO:0000313" key="2">
    <source>
        <dbReference type="EMBL" id="PWI70097.1"/>
    </source>
</evidence>
<organism evidence="2 3">
    <name type="scientific">Purpureocillium lilacinum</name>
    <name type="common">Paecilomyces lilacinus</name>
    <dbReference type="NCBI Taxonomy" id="33203"/>
    <lineage>
        <taxon>Eukaryota</taxon>
        <taxon>Fungi</taxon>
        <taxon>Dikarya</taxon>
        <taxon>Ascomycota</taxon>
        <taxon>Pezizomycotina</taxon>
        <taxon>Sordariomycetes</taxon>
        <taxon>Hypocreomycetidae</taxon>
        <taxon>Hypocreales</taxon>
        <taxon>Ophiocordycipitaceae</taxon>
        <taxon>Purpureocillium</taxon>
    </lineage>
</organism>
<dbReference type="AlphaFoldDB" id="A0A2U3E6I7"/>
<gene>
    <name evidence="2" type="ORF">PCL_00241</name>
</gene>
<reference evidence="2 3" key="1">
    <citation type="journal article" date="2016" name="Front. Microbiol.">
        <title>Genome and transcriptome sequences reveal the specific parasitism of the nematophagous Purpureocillium lilacinum 36-1.</title>
        <authorList>
            <person name="Xie J."/>
            <person name="Li S."/>
            <person name="Mo C."/>
            <person name="Xiao X."/>
            <person name="Peng D."/>
            <person name="Wang G."/>
            <person name="Xiao Y."/>
        </authorList>
    </citation>
    <scope>NUCLEOTIDE SEQUENCE [LARGE SCALE GENOMIC DNA]</scope>
    <source>
        <strain evidence="2 3">36-1</strain>
    </source>
</reference>
<name>A0A2U3E6I7_PURLI</name>
<evidence type="ECO:0000313" key="3">
    <source>
        <dbReference type="Proteomes" id="UP000245956"/>
    </source>
</evidence>
<feature type="region of interest" description="Disordered" evidence="1">
    <location>
        <begin position="78"/>
        <end position="263"/>
    </location>
</feature>
<dbReference type="Proteomes" id="UP000245956">
    <property type="component" value="Unassembled WGS sequence"/>
</dbReference>
<dbReference type="EMBL" id="LCWV01000010">
    <property type="protein sequence ID" value="PWI70097.1"/>
    <property type="molecule type" value="Genomic_DNA"/>
</dbReference>
<proteinExistence type="predicted"/>